<accession>A0A397U4C2</accession>
<dbReference type="AlphaFoldDB" id="A0A397U4C2"/>
<organism evidence="1 2">
    <name type="scientific">Gigaspora rosea</name>
    <dbReference type="NCBI Taxonomy" id="44941"/>
    <lineage>
        <taxon>Eukaryota</taxon>
        <taxon>Fungi</taxon>
        <taxon>Fungi incertae sedis</taxon>
        <taxon>Mucoromycota</taxon>
        <taxon>Glomeromycotina</taxon>
        <taxon>Glomeromycetes</taxon>
        <taxon>Diversisporales</taxon>
        <taxon>Gigasporaceae</taxon>
        <taxon>Gigaspora</taxon>
    </lineage>
</organism>
<name>A0A397U4C2_9GLOM</name>
<protein>
    <submittedName>
        <fullName evidence="1">Uncharacterized protein</fullName>
    </submittedName>
</protein>
<evidence type="ECO:0000313" key="1">
    <source>
        <dbReference type="EMBL" id="RIB05034.1"/>
    </source>
</evidence>
<reference evidence="1 2" key="1">
    <citation type="submission" date="2018-06" db="EMBL/GenBank/DDBJ databases">
        <title>Comparative genomics reveals the genomic features of Rhizophagus irregularis, R. cerebriforme, R. diaphanum and Gigaspora rosea, and their symbiotic lifestyle signature.</title>
        <authorList>
            <person name="Morin E."/>
            <person name="San Clemente H."/>
            <person name="Chen E.C.H."/>
            <person name="De La Providencia I."/>
            <person name="Hainaut M."/>
            <person name="Kuo A."/>
            <person name="Kohler A."/>
            <person name="Murat C."/>
            <person name="Tang N."/>
            <person name="Roy S."/>
            <person name="Loubradou J."/>
            <person name="Henrissat B."/>
            <person name="Grigoriev I.V."/>
            <person name="Corradi N."/>
            <person name="Roux C."/>
            <person name="Martin F.M."/>
        </authorList>
    </citation>
    <scope>NUCLEOTIDE SEQUENCE [LARGE SCALE GENOMIC DNA]</scope>
    <source>
        <strain evidence="1 2">DAOM 194757</strain>
    </source>
</reference>
<dbReference type="Proteomes" id="UP000266673">
    <property type="component" value="Unassembled WGS sequence"/>
</dbReference>
<proteinExistence type="predicted"/>
<keyword evidence="2" id="KW-1185">Reference proteome</keyword>
<comment type="caution">
    <text evidence="1">The sequence shown here is derived from an EMBL/GenBank/DDBJ whole genome shotgun (WGS) entry which is preliminary data.</text>
</comment>
<gene>
    <name evidence="1" type="ORF">C2G38_2220758</name>
</gene>
<dbReference type="EMBL" id="QKWP01002061">
    <property type="protein sequence ID" value="RIB05034.1"/>
    <property type="molecule type" value="Genomic_DNA"/>
</dbReference>
<dbReference type="OrthoDB" id="2386323at2759"/>
<sequence>MSKDITTFFTRFSSYTQKAYHESFVTKNSIPWWNIDFNRSYVIQYLKRNSKEQFDFLQHTKQIPFFEFFDCKYGIRTYLENNNYCFFYSHFWHYDNRHGDFQCPFRHRYDYFKLFQSVDKSLGKKEKLINMNFKGSLMRIKRMFRNLKPDYEIFLWIKKSEQINTELNQLLSTRQQLLEEESYTLKSPCYQPKLPSASV</sequence>
<evidence type="ECO:0000313" key="2">
    <source>
        <dbReference type="Proteomes" id="UP000266673"/>
    </source>
</evidence>